<dbReference type="AlphaFoldDB" id="A0A0P7AR81"/>
<dbReference type="InterPro" id="IPR007361">
    <property type="entry name" value="DUF427"/>
</dbReference>
<dbReference type="STRING" id="1300341.I595_3082"/>
<gene>
    <name evidence="2" type="ORF">I595_3082</name>
</gene>
<dbReference type="PATRIC" id="fig|1300341.3.peg.3234"/>
<accession>A0A0P7AR81</accession>
<dbReference type="Pfam" id="PF04248">
    <property type="entry name" value="NTP_transf_9"/>
    <property type="match status" value="1"/>
</dbReference>
<dbReference type="EMBL" id="LDJX01000006">
    <property type="protein sequence ID" value="KPM31103.1"/>
    <property type="molecule type" value="Genomic_DNA"/>
</dbReference>
<organism evidence="2 3">
    <name type="scientific">Croceitalea dokdonensis DOKDO 023</name>
    <dbReference type="NCBI Taxonomy" id="1300341"/>
    <lineage>
        <taxon>Bacteria</taxon>
        <taxon>Pseudomonadati</taxon>
        <taxon>Bacteroidota</taxon>
        <taxon>Flavobacteriia</taxon>
        <taxon>Flavobacteriales</taxon>
        <taxon>Flavobacteriaceae</taxon>
        <taxon>Croceitalea</taxon>
    </lineage>
</organism>
<proteinExistence type="predicted"/>
<dbReference type="RefSeq" id="WP_054560062.1">
    <property type="nucleotide sequence ID" value="NZ_LDJX01000006.1"/>
</dbReference>
<evidence type="ECO:0000259" key="1">
    <source>
        <dbReference type="Pfam" id="PF04248"/>
    </source>
</evidence>
<name>A0A0P7AR81_9FLAO</name>
<keyword evidence="3" id="KW-1185">Reference proteome</keyword>
<dbReference type="InterPro" id="IPR038694">
    <property type="entry name" value="DUF427_sf"/>
</dbReference>
<feature type="domain" description="DUF427" evidence="1">
    <location>
        <begin position="57"/>
        <end position="146"/>
    </location>
</feature>
<evidence type="ECO:0000313" key="3">
    <source>
        <dbReference type="Proteomes" id="UP000050280"/>
    </source>
</evidence>
<dbReference type="Proteomes" id="UP000050280">
    <property type="component" value="Unassembled WGS sequence"/>
</dbReference>
<reference evidence="2 3" key="1">
    <citation type="submission" date="2015-09" db="EMBL/GenBank/DDBJ databases">
        <title>Genome sequence of the marine flavobacterium Croceitalea dokdonensis DOKDO 023 that contains proton- and sodium-pumping rhodopsins.</title>
        <authorList>
            <person name="Kwon S.-K."/>
            <person name="Lee H.K."/>
            <person name="Kwak M.-J."/>
            <person name="Kim J.F."/>
        </authorList>
    </citation>
    <scope>NUCLEOTIDE SEQUENCE [LARGE SCALE GENOMIC DNA]</scope>
    <source>
        <strain evidence="2 3">DOKDO 023</strain>
    </source>
</reference>
<dbReference type="PANTHER" id="PTHR43058:SF1">
    <property type="entry name" value="DUF427 DOMAIN-CONTAINING PROTEIN"/>
    <property type="match status" value="1"/>
</dbReference>
<dbReference type="PANTHER" id="PTHR43058">
    <property type="entry name" value="SLR0655 PROTEIN"/>
    <property type="match status" value="1"/>
</dbReference>
<dbReference type="OrthoDB" id="119916at2"/>
<sequence length="187" mass="21324">MSKQKRQIPNWLSKARDKWTFNGTTRPPFAEEPKEGQVSVWDFPRPPAIEKVTEEISIFCGDKRLALTKGALAICETASPPTYYIPIQDVELQHLLKMPRKKSLCEWKGTAGYWALRDNPNLAVGWSYAHPFPPFEALQQHIAFYPQHLNCFIGKEKVRPQPGQFYAGWITDNLSGPFKGDPGTGHW</sequence>
<evidence type="ECO:0000313" key="2">
    <source>
        <dbReference type="EMBL" id="KPM31103.1"/>
    </source>
</evidence>
<dbReference type="Gene3D" id="2.170.150.40">
    <property type="entry name" value="Domain of unknown function (DUF427)"/>
    <property type="match status" value="1"/>
</dbReference>
<protein>
    <recommendedName>
        <fullName evidence="1">DUF427 domain-containing protein</fullName>
    </recommendedName>
</protein>
<comment type="caution">
    <text evidence="2">The sequence shown here is derived from an EMBL/GenBank/DDBJ whole genome shotgun (WGS) entry which is preliminary data.</text>
</comment>